<name>A9WGP3_CHLAA</name>
<evidence type="ECO:0000256" key="1">
    <source>
        <dbReference type="SAM" id="Phobius"/>
    </source>
</evidence>
<proteinExistence type="predicted"/>
<dbReference type="EnsemblBacteria" id="ABY36209">
    <property type="protein sequence ID" value="ABY36209"/>
    <property type="gene ID" value="Caur_3010"/>
</dbReference>
<dbReference type="HOGENOM" id="CLU_902661_0_0_0"/>
<evidence type="ECO:0000313" key="2">
    <source>
        <dbReference type="EMBL" id="ABY36209.1"/>
    </source>
</evidence>
<accession>A9WGP3</accession>
<feature type="transmembrane region" description="Helical" evidence="1">
    <location>
        <begin position="236"/>
        <end position="254"/>
    </location>
</feature>
<organism evidence="2 3">
    <name type="scientific">Chloroflexus aurantiacus (strain ATCC 29366 / DSM 635 / J-10-fl)</name>
    <dbReference type="NCBI Taxonomy" id="324602"/>
    <lineage>
        <taxon>Bacteria</taxon>
        <taxon>Bacillati</taxon>
        <taxon>Chloroflexota</taxon>
        <taxon>Chloroflexia</taxon>
        <taxon>Chloroflexales</taxon>
        <taxon>Chloroflexineae</taxon>
        <taxon>Chloroflexaceae</taxon>
        <taxon>Chloroflexus</taxon>
    </lineage>
</organism>
<keyword evidence="1" id="KW-0472">Membrane</keyword>
<feature type="transmembrane region" description="Helical" evidence="1">
    <location>
        <begin position="113"/>
        <end position="135"/>
    </location>
</feature>
<sequence>MWYNKAESGERMSTRMRQTLHITDALAVGYTVIHRQPFILLFSIGLSVYLWLGSAITLAMPFSYNQSVAAQWIGTLHAVDARTLLVVTNSIPILAPGLDAVVPPPPALPVMEFAGVVMILNVITLALSSWFLVSLRQIILRERLPWQTVLRRTLNVALRLSIVFVLIGCVIAPIGGLSLLTMLLMPATTTLIYYGWIVLVIAGLIGFGFTPEIITLSDERPLQALYQSWQFARQRWLAITTFLAICTVIEVGFAQLWRSLATQPGWLAPAIIGNACIGSGIRAARLQFYRYHAATLLPA</sequence>
<feature type="transmembrane region" description="Helical" evidence="1">
    <location>
        <begin position="156"/>
        <end position="185"/>
    </location>
</feature>
<protein>
    <submittedName>
        <fullName evidence="2">Uncharacterized protein</fullName>
    </submittedName>
</protein>
<keyword evidence="3" id="KW-1185">Reference proteome</keyword>
<feature type="transmembrane region" description="Helical" evidence="1">
    <location>
        <begin position="266"/>
        <end position="284"/>
    </location>
</feature>
<feature type="transmembrane region" description="Helical" evidence="1">
    <location>
        <begin position="38"/>
        <end position="62"/>
    </location>
</feature>
<dbReference type="Proteomes" id="UP000002008">
    <property type="component" value="Chromosome"/>
</dbReference>
<dbReference type="EMBL" id="CP000909">
    <property type="protein sequence ID" value="ABY36209.1"/>
    <property type="molecule type" value="Genomic_DNA"/>
</dbReference>
<dbReference type="AlphaFoldDB" id="A9WGP3"/>
<reference evidence="3" key="1">
    <citation type="journal article" date="2011" name="BMC Genomics">
        <title>Complete genome sequence of the filamentous anoxygenic phototrophic bacterium Chloroflexus aurantiacus.</title>
        <authorList>
            <person name="Tang K.H."/>
            <person name="Barry K."/>
            <person name="Chertkov O."/>
            <person name="Dalin E."/>
            <person name="Han C.S."/>
            <person name="Hauser L.J."/>
            <person name="Honchak B.M."/>
            <person name="Karbach L.E."/>
            <person name="Land M.L."/>
            <person name="Lapidus A."/>
            <person name="Larimer F.W."/>
            <person name="Mikhailova N."/>
            <person name="Pitluck S."/>
            <person name="Pierson B.K."/>
            <person name="Blankenship R.E."/>
        </authorList>
    </citation>
    <scope>NUCLEOTIDE SEQUENCE [LARGE SCALE GENOMIC DNA]</scope>
    <source>
        <strain evidence="3">ATCC 29366 / DSM 635 / J-10-fl</strain>
    </source>
</reference>
<feature type="transmembrane region" description="Helical" evidence="1">
    <location>
        <begin position="191"/>
        <end position="215"/>
    </location>
</feature>
<keyword evidence="1" id="KW-0812">Transmembrane</keyword>
<dbReference type="KEGG" id="cau:Caur_3010"/>
<evidence type="ECO:0000313" key="3">
    <source>
        <dbReference type="Proteomes" id="UP000002008"/>
    </source>
</evidence>
<gene>
    <name evidence="2" type="ordered locus">Caur_3010</name>
</gene>
<dbReference type="PATRIC" id="fig|324602.8.peg.3410"/>
<dbReference type="InParanoid" id="A9WGP3"/>
<keyword evidence="1" id="KW-1133">Transmembrane helix</keyword>